<dbReference type="InterPro" id="IPR050530">
    <property type="entry name" value="GvpA"/>
</dbReference>
<comment type="similarity">
    <text evidence="3">Belongs to the gas vesicle GvpA family.</text>
</comment>
<evidence type="ECO:0000313" key="5">
    <source>
        <dbReference type="Proteomes" id="UP000737113"/>
    </source>
</evidence>
<dbReference type="PANTHER" id="PTHR35344:SF4">
    <property type="entry name" value="GAS VESICLE PROTEIN A1"/>
    <property type="match status" value="1"/>
</dbReference>
<keyword evidence="5" id="KW-1185">Reference proteome</keyword>
<dbReference type="GO" id="GO:0031411">
    <property type="term" value="C:gas vesicle"/>
    <property type="evidence" value="ECO:0007669"/>
    <property type="project" value="UniProtKB-SubCell"/>
</dbReference>
<dbReference type="EMBL" id="JAAXYH010000012">
    <property type="protein sequence ID" value="NMH66454.1"/>
    <property type="molecule type" value="Genomic_DNA"/>
</dbReference>
<dbReference type="Proteomes" id="UP000737113">
    <property type="component" value="Unassembled WGS sequence"/>
</dbReference>
<comment type="caution">
    <text evidence="4">The sequence shown here is derived from an EMBL/GenBank/DDBJ whole genome shotgun (WGS) entry which is preliminary data.</text>
</comment>
<dbReference type="GO" id="GO:0005198">
    <property type="term" value="F:structural molecule activity"/>
    <property type="evidence" value="ECO:0007669"/>
    <property type="project" value="InterPro"/>
</dbReference>
<dbReference type="PANTHER" id="PTHR35344">
    <property type="entry name" value="GAS VESICLE STRUCTURAL PROTEIN 2-RELATED"/>
    <property type="match status" value="1"/>
</dbReference>
<gene>
    <name evidence="4" type="ORF">HC757_14945</name>
</gene>
<sequence>MADVKQPPPLTAQEFERLSLCDALDRILNKGVVIHGEITLSVANIDLLYLGLRLVLTSVETKEQWHTQNKEQQYDL</sequence>
<dbReference type="Pfam" id="PF00741">
    <property type="entry name" value="Gas_vesicle"/>
    <property type="match status" value="1"/>
</dbReference>
<evidence type="ECO:0000256" key="1">
    <source>
        <dbReference type="ARBA" id="ARBA00022987"/>
    </source>
</evidence>
<evidence type="ECO:0000313" key="4">
    <source>
        <dbReference type="EMBL" id="NMH66454.1"/>
    </source>
</evidence>
<organism evidence="4 5">
    <name type="scientific">Shewanella salipaludis</name>
    <dbReference type="NCBI Taxonomy" id="2723052"/>
    <lineage>
        <taxon>Bacteria</taxon>
        <taxon>Pseudomonadati</taxon>
        <taxon>Pseudomonadota</taxon>
        <taxon>Gammaproteobacteria</taxon>
        <taxon>Alteromonadales</taxon>
        <taxon>Shewanellaceae</taxon>
        <taxon>Shewanella</taxon>
    </lineage>
</organism>
<dbReference type="GO" id="GO:0012506">
    <property type="term" value="C:vesicle membrane"/>
    <property type="evidence" value="ECO:0007669"/>
    <property type="project" value="InterPro"/>
</dbReference>
<evidence type="ECO:0000256" key="3">
    <source>
        <dbReference type="ARBA" id="ARBA00035646"/>
    </source>
</evidence>
<dbReference type="AlphaFoldDB" id="A0A972FWB6"/>
<comment type="subcellular location">
    <subcellularLocation>
        <location evidence="2">Gas vesicle</location>
    </subcellularLocation>
</comment>
<dbReference type="InterPro" id="IPR000638">
    <property type="entry name" value="Gas-vesicle_GvpA-like"/>
</dbReference>
<dbReference type="RefSeq" id="WP_169565179.1">
    <property type="nucleotide sequence ID" value="NZ_JAAXYH010000012.1"/>
</dbReference>
<proteinExistence type="inferred from homology"/>
<reference evidence="4" key="1">
    <citation type="submission" date="2020-04" db="EMBL/GenBank/DDBJ databases">
        <title>Description of Shewanella salipaludis sp. nov., isolated from a salt marsh.</title>
        <authorList>
            <person name="Park S."/>
            <person name="Yoon J.-H."/>
        </authorList>
    </citation>
    <scope>NUCLEOTIDE SEQUENCE</scope>
    <source>
        <strain evidence="4">SHSM-M6</strain>
    </source>
</reference>
<evidence type="ECO:0000256" key="2">
    <source>
        <dbReference type="ARBA" id="ARBA00035108"/>
    </source>
</evidence>
<accession>A0A972FWB6</accession>
<protein>
    <submittedName>
        <fullName evidence="4">Gas vesicle protein</fullName>
    </submittedName>
</protein>
<name>A0A972FWB6_9GAMM</name>
<keyword evidence="1" id="KW-0304">Gas vesicle</keyword>